<dbReference type="SUPFAM" id="SSF46785">
    <property type="entry name" value="Winged helix' DNA-binding domain"/>
    <property type="match status" value="1"/>
</dbReference>
<evidence type="ECO:0000256" key="1">
    <source>
        <dbReference type="ARBA" id="ARBA00023015"/>
    </source>
</evidence>
<keyword evidence="3" id="KW-0804">Transcription</keyword>
<dbReference type="PROSITE" id="PS50995">
    <property type="entry name" value="HTH_MARR_2"/>
    <property type="match status" value="1"/>
</dbReference>
<dbReference type="Proteomes" id="UP000003697">
    <property type="component" value="Unassembled WGS sequence"/>
</dbReference>
<dbReference type="InterPro" id="IPR047894">
    <property type="entry name" value="AdcR-like"/>
</dbReference>
<accession>A0ABP2KGJ3</accession>
<proteinExistence type="predicted"/>
<dbReference type="PANTHER" id="PTHR35790:SF4">
    <property type="entry name" value="HTH-TYPE TRANSCRIPTIONAL REGULATOR PCHR"/>
    <property type="match status" value="1"/>
</dbReference>
<evidence type="ECO:0000256" key="2">
    <source>
        <dbReference type="ARBA" id="ARBA00023125"/>
    </source>
</evidence>
<dbReference type="InterPro" id="IPR036390">
    <property type="entry name" value="WH_DNA-bd_sf"/>
</dbReference>
<dbReference type="InterPro" id="IPR000835">
    <property type="entry name" value="HTH_MarR-typ"/>
</dbReference>
<keyword evidence="6" id="KW-1185">Reference proteome</keyword>
<dbReference type="Gene3D" id="6.10.250.2360">
    <property type="match status" value="1"/>
</dbReference>
<evidence type="ECO:0000256" key="3">
    <source>
        <dbReference type="ARBA" id="ARBA00023163"/>
    </source>
</evidence>
<keyword evidence="2" id="KW-0238">DNA-binding</keyword>
<dbReference type="EMBL" id="AEVI01000077">
    <property type="protein sequence ID" value="EFX95391.1"/>
    <property type="molecule type" value="Genomic_DNA"/>
</dbReference>
<protein>
    <submittedName>
        <fullName evidence="5">Transcriptional regulator, MarR family</fullName>
    </submittedName>
</protein>
<dbReference type="SMART" id="SM00347">
    <property type="entry name" value="HTH_MARR"/>
    <property type="match status" value="1"/>
</dbReference>
<reference evidence="5 6" key="1">
    <citation type="submission" date="2011-01" db="EMBL/GenBank/DDBJ databases">
        <authorList>
            <person name="Muzny D."/>
            <person name="Qin X."/>
            <person name="Buhay C."/>
            <person name="Dugan-Rocha S."/>
            <person name="Ding Y."/>
            <person name="Chen G."/>
            <person name="Hawes A."/>
            <person name="Holder M."/>
            <person name="Jhangiani S."/>
            <person name="Johnson A."/>
            <person name="Khan Z."/>
            <person name="Li Z."/>
            <person name="Liu W."/>
            <person name="Liu X."/>
            <person name="Perez L."/>
            <person name="Shen H."/>
            <person name="Wang Q."/>
            <person name="Watt J."/>
            <person name="Xi L."/>
            <person name="Xin Y."/>
            <person name="Zhou J."/>
            <person name="Deng J."/>
            <person name="Jiang H."/>
            <person name="Liu Y."/>
            <person name="Qu J."/>
            <person name="Song X.-Z."/>
            <person name="Zhang L."/>
            <person name="Villasana D."/>
            <person name="Johnson A."/>
            <person name="Liu J."/>
            <person name="Liyanage D."/>
            <person name="Lorensuhewa L."/>
            <person name="Robinson T."/>
            <person name="Song A."/>
            <person name="Song B.-B."/>
            <person name="Dinh H."/>
            <person name="Thornton R."/>
            <person name="Coyle M."/>
            <person name="Francisco L."/>
            <person name="Jackson L."/>
            <person name="Javaid M."/>
            <person name="Korchina V."/>
            <person name="Kovar C."/>
            <person name="Mata R."/>
            <person name="Mathew T."/>
            <person name="Ngo R."/>
            <person name="Nguyen L."/>
            <person name="Nguyen N."/>
            <person name="Okwuonu G."/>
            <person name="Ongeri F."/>
            <person name="Pham C."/>
            <person name="Simmons D."/>
            <person name="Wilczek-Boney K."/>
            <person name="Hale W."/>
            <person name="Jakkamsetti A."/>
            <person name="Pham P."/>
            <person name="Ruth R."/>
            <person name="San Lucas F."/>
            <person name="Warren J."/>
            <person name="Zhang J."/>
            <person name="Zhao Z."/>
            <person name="Zhou C."/>
            <person name="Zhu D."/>
            <person name="Lee S."/>
            <person name="Bess C."/>
            <person name="Blankenburg K."/>
            <person name="Forbes L."/>
            <person name="Fu Q."/>
            <person name="Gubbala S."/>
            <person name="Hirani K."/>
            <person name="Jayaseelan J.C."/>
            <person name="Lara F."/>
            <person name="Munidasa M."/>
            <person name="Palculict T."/>
            <person name="Patil S."/>
            <person name="Pu L.-L."/>
            <person name="Saada N."/>
            <person name="Tang L."/>
            <person name="Weissenberger G."/>
            <person name="Zhu Y."/>
            <person name="Hemphill L."/>
            <person name="Shang Y."/>
            <person name="Youmans B."/>
            <person name="Ayvaz T."/>
            <person name="Ross M."/>
            <person name="Santibanez J."/>
            <person name="Aqrawi P."/>
            <person name="Gross S."/>
            <person name="Joshi V."/>
            <person name="Fowler G."/>
            <person name="Nazareth L."/>
            <person name="Reid J."/>
            <person name="Worley K."/>
            <person name="Petrosino J."/>
            <person name="Highlander S."/>
            <person name="Gibbs R."/>
        </authorList>
    </citation>
    <scope>NUCLEOTIDE SEQUENCE [LARGE SCALE GENOMIC DNA]</scope>
    <source>
        <strain evidence="5 6">ATCC 49124</strain>
    </source>
</reference>
<evidence type="ECO:0000313" key="5">
    <source>
        <dbReference type="EMBL" id="EFX95391.1"/>
    </source>
</evidence>
<comment type="caution">
    <text evidence="5">The sequence shown here is derived from an EMBL/GenBank/DDBJ whole genome shotgun (WGS) entry which is preliminary data.</text>
</comment>
<dbReference type="InterPro" id="IPR036388">
    <property type="entry name" value="WH-like_DNA-bd_sf"/>
</dbReference>
<organism evidence="5 6">
    <name type="scientific">Streptococcus vestibularis ATCC 49124</name>
    <dbReference type="NCBI Taxonomy" id="889206"/>
    <lineage>
        <taxon>Bacteria</taxon>
        <taxon>Bacillati</taxon>
        <taxon>Bacillota</taxon>
        <taxon>Bacilli</taxon>
        <taxon>Lactobacillales</taxon>
        <taxon>Streptococcaceae</taxon>
        <taxon>Streptococcus</taxon>
    </lineage>
</organism>
<keyword evidence="1" id="KW-0805">Transcription regulation</keyword>
<evidence type="ECO:0000313" key="6">
    <source>
        <dbReference type="Proteomes" id="UP000003697"/>
    </source>
</evidence>
<dbReference type="Gene3D" id="6.10.140.1680">
    <property type="match status" value="1"/>
</dbReference>
<dbReference type="InterPro" id="IPR052067">
    <property type="entry name" value="Metal_resp_HTH_trans_reg"/>
</dbReference>
<dbReference type="PANTHER" id="PTHR35790">
    <property type="entry name" value="HTH-TYPE TRANSCRIPTIONAL REGULATOR PCHR"/>
    <property type="match status" value="1"/>
</dbReference>
<sequence length="151" mass="17353">MEKAMLELEEQVNQLINQIVLKSENQHELLIGQCRSQVKLTNTQEHILMLLAEGRKTNSELAKTLNVSQAAVTKAVKTLVKEGMLEAKKDKGDGRVTYFVLTQEAQPIAQEHEEHHQETLGVYRTVLEQFDSKERQIIGRFLTKLEERIEE</sequence>
<dbReference type="CDD" id="cd00090">
    <property type="entry name" value="HTH_ARSR"/>
    <property type="match status" value="1"/>
</dbReference>
<name>A0ABP2KGJ3_STRVE</name>
<dbReference type="Pfam" id="PF01047">
    <property type="entry name" value="MarR"/>
    <property type="match status" value="1"/>
</dbReference>
<dbReference type="Gene3D" id="1.10.10.10">
    <property type="entry name" value="Winged helix-like DNA-binding domain superfamily/Winged helix DNA-binding domain"/>
    <property type="match status" value="1"/>
</dbReference>
<gene>
    <name evidence="5" type="primary">adcR</name>
    <name evidence="5" type="ORF">HMPREF9425_1703</name>
</gene>
<dbReference type="NCBIfam" id="NF038251">
    <property type="entry name" value="AdcR_fam_Zn_TF"/>
    <property type="match status" value="1"/>
</dbReference>
<evidence type="ECO:0000259" key="4">
    <source>
        <dbReference type="PROSITE" id="PS50995"/>
    </source>
</evidence>
<feature type="domain" description="HTH marR-type" evidence="4">
    <location>
        <begin position="1"/>
        <end position="147"/>
    </location>
</feature>
<dbReference type="InterPro" id="IPR011991">
    <property type="entry name" value="ArsR-like_HTH"/>
</dbReference>